<dbReference type="OrthoDB" id="9782387at2"/>
<keyword evidence="10" id="KW-1185">Reference proteome</keyword>
<accession>A0A3N0IUB0</accession>
<dbReference type="EMBL" id="PPTT01000046">
    <property type="protein sequence ID" value="RDB64281.1"/>
    <property type="molecule type" value="Genomic_DNA"/>
</dbReference>
<dbReference type="InterPro" id="IPR013785">
    <property type="entry name" value="Aldolase_TIM"/>
</dbReference>
<comment type="caution">
    <text evidence="9">The sequence shown here is derived from an EMBL/GenBank/DDBJ whole genome shotgun (WGS) entry which is preliminary data.</text>
</comment>
<dbReference type="Proteomes" id="UP000253817">
    <property type="component" value="Unassembled WGS sequence"/>
</dbReference>
<keyword evidence="2" id="KW-0004">4Fe-4S</keyword>
<dbReference type="InterPro" id="IPR034457">
    <property type="entry name" value="Organic_radical-activating"/>
</dbReference>
<evidence type="ECO:0000256" key="2">
    <source>
        <dbReference type="ARBA" id="ARBA00022485"/>
    </source>
</evidence>
<protein>
    <submittedName>
        <fullName evidence="9">Anaerobic ribonucleoside-triphosphate reductase activating protein</fullName>
    </submittedName>
</protein>
<gene>
    <name evidence="8" type="ORF">C1876_16630</name>
    <name evidence="9" type="ORF">DMP09_13605</name>
</gene>
<dbReference type="SFLD" id="SFLDS00029">
    <property type="entry name" value="Radical_SAM"/>
    <property type="match status" value="1"/>
</dbReference>
<comment type="cofactor">
    <cofactor evidence="1">
        <name>[4Fe-4S] cluster</name>
        <dbReference type="ChEBI" id="CHEBI:49883"/>
    </cofactor>
</comment>
<reference evidence="8 10" key="1">
    <citation type="journal article" date="2018" name="Elife">
        <title>Discovery and characterization of a prevalent human gut bacterial enzyme sufficient for the inactivation of a family of plant toxins.</title>
        <authorList>
            <person name="Koppel N."/>
            <person name="Bisanz J.E."/>
            <person name="Pandelia M.E."/>
            <person name="Turnbaugh P.J."/>
            <person name="Balskus E.P."/>
        </authorList>
    </citation>
    <scope>NUCLEOTIDE SEQUENCE [LARGE SCALE GENOMIC DNA]</scope>
    <source>
        <strain evidence="8 10">DSM 16107</strain>
    </source>
</reference>
<organism evidence="9 11">
    <name type="scientific">Eggerthella sinensis</name>
    <dbReference type="NCBI Taxonomy" id="242230"/>
    <lineage>
        <taxon>Bacteria</taxon>
        <taxon>Bacillati</taxon>
        <taxon>Actinomycetota</taxon>
        <taxon>Coriobacteriia</taxon>
        <taxon>Eggerthellales</taxon>
        <taxon>Eggerthellaceae</taxon>
        <taxon>Eggerthella</taxon>
    </lineage>
</organism>
<dbReference type="PROSITE" id="PS51918">
    <property type="entry name" value="RADICAL_SAM"/>
    <property type="match status" value="1"/>
</dbReference>
<dbReference type="GO" id="GO:0046872">
    <property type="term" value="F:metal ion binding"/>
    <property type="evidence" value="ECO:0007669"/>
    <property type="project" value="UniProtKB-KW"/>
</dbReference>
<proteinExistence type="predicted"/>
<sequence>MRIAGLQKLTLLDFPGRTAATVFTQGCNFRCPFCHNADLVLGAGAPAAGGKNAAEAAGLPPAVTLDEFFAFLGKRAGLLDGVCITGGEPLLQPGIEDFCARIREAGFAVKLDTNGGFPDRLRALVEANLVDYVAMDVKNAPARYGETVGVPGLDLAPMQASLDFLRTDAVPYELRTTVVRELHTADDLRSLAAWIEGAPAWYLQSFIDAESVLAGPGCLHAWNSDDLRALLPELQALVPGAALRGAD</sequence>
<evidence type="ECO:0000256" key="4">
    <source>
        <dbReference type="ARBA" id="ARBA00022723"/>
    </source>
</evidence>
<dbReference type="InterPro" id="IPR007197">
    <property type="entry name" value="rSAM"/>
</dbReference>
<evidence type="ECO:0000313" key="11">
    <source>
        <dbReference type="Proteomes" id="UP000270112"/>
    </source>
</evidence>
<dbReference type="CDD" id="cd01335">
    <property type="entry name" value="Radical_SAM"/>
    <property type="match status" value="1"/>
</dbReference>
<evidence type="ECO:0000313" key="10">
    <source>
        <dbReference type="Proteomes" id="UP000253817"/>
    </source>
</evidence>
<evidence type="ECO:0000259" key="7">
    <source>
        <dbReference type="PROSITE" id="PS51918"/>
    </source>
</evidence>
<evidence type="ECO:0000256" key="6">
    <source>
        <dbReference type="ARBA" id="ARBA00023014"/>
    </source>
</evidence>
<reference evidence="11" key="2">
    <citation type="submission" date="2018-05" db="EMBL/GenBank/DDBJ databases">
        <title>Genome Sequencing of selected type strains of the family Eggerthellaceae.</title>
        <authorList>
            <person name="Danylec N."/>
            <person name="Stoll D.A."/>
            <person name="Doetsch A."/>
            <person name="Huch M."/>
        </authorList>
    </citation>
    <scope>NUCLEOTIDE SEQUENCE [LARGE SCALE GENOMIC DNA]</scope>
    <source>
        <strain evidence="11">DSM 16107</strain>
    </source>
</reference>
<evidence type="ECO:0000256" key="3">
    <source>
        <dbReference type="ARBA" id="ARBA00022691"/>
    </source>
</evidence>
<dbReference type="PANTHER" id="PTHR30352">
    <property type="entry name" value="PYRUVATE FORMATE-LYASE-ACTIVATING ENZYME"/>
    <property type="match status" value="1"/>
</dbReference>
<keyword evidence="5" id="KW-0408">Iron</keyword>
<dbReference type="AlphaFoldDB" id="A0A3N0IUB0"/>
<dbReference type="Gene3D" id="3.20.20.70">
    <property type="entry name" value="Aldolase class I"/>
    <property type="match status" value="1"/>
</dbReference>
<dbReference type="Proteomes" id="UP000270112">
    <property type="component" value="Unassembled WGS sequence"/>
</dbReference>
<keyword evidence="3" id="KW-0949">S-adenosyl-L-methionine</keyword>
<feature type="domain" description="Radical SAM core" evidence="7">
    <location>
        <begin position="13"/>
        <end position="247"/>
    </location>
</feature>
<dbReference type="GO" id="GO:0003824">
    <property type="term" value="F:catalytic activity"/>
    <property type="evidence" value="ECO:0007669"/>
    <property type="project" value="InterPro"/>
</dbReference>
<evidence type="ECO:0000313" key="9">
    <source>
        <dbReference type="EMBL" id="RNM40591.1"/>
    </source>
</evidence>
<dbReference type="SUPFAM" id="SSF102114">
    <property type="entry name" value="Radical SAM enzymes"/>
    <property type="match status" value="1"/>
</dbReference>
<evidence type="ECO:0000256" key="1">
    <source>
        <dbReference type="ARBA" id="ARBA00001966"/>
    </source>
</evidence>
<dbReference type="GO" id="GO:0051539">
    <property type="term" value="F:4 iron, 4 sulfur cluster binding"/>
    <property type="evidence" value="ECO:0007669"/>
    <property type="project" value="UniProtKB-KW"/>
</dbReference>
<name>A0A3N0IUB0_9ACTN</name>
<dbReference type="SFLD" id="SFLDG01094">
    <property type="entry name" value="Uncharacterised_Radical_SAM_Su"/>
    <property type="match status" value="1"/>
</dbReference>
<dbReference type="RefSeq" id="WP_114547837.1">
    <property type="nucleotide sequence ID" value="NZ_PPTT01000046.1"/>
</dbReference>
<keyword evidence="4" id="KW-0479">Metal-binding</keyword>
<dbReference type="InterPro" id="IPR058240">
    <property type="entry name" value="rSAM_sf"/>
</dbReference>
<evidence type="ECO:0000313" key="8">
    <source>
        <dbReference type="EMBL" id="RDB64281.1"/>
    </source>
</evidence>
<dbReference type="Pfam" id="PF04055">
    <property type="entry name" value="Radical_SAM"/>
    <property type="match status" value="1"/>
</dbReference>
<evidence type="ECO:0000256" key="5">
    <source>
        <dbReference type="ARBA" id="ARBA00023004"/>
    </source>
</evidence>
<dbReference type="InterPro" id="IPR012840">
    <property type="entry name" value="NrdG2"/>
</dbReference>
<dbReference type="PANTHER" id="PTHR30352:SF5">
    <property type="entry name" value="PYRUVATE FORMATE-LYASE 1-ACTIVATING ENZYME"/>
    <property type="match status" value="1"/>
</dbReference>
<keyword evidence="6" id="KW-0411">Iron-sulfur</keyword>
<reference evidence="9" key="3">
    <citation type="journal article" date="2019" name="Microbiol. Resour. Announc.">
        <title>Draft Genome Sequences of Type Strains of Gordonibacter faecihominis, Paraeggerthella hongkongensis, Parvibacter caecicola,Slackia equolifaciens, Slackia faecicanis, and Slackia isoflavoniconvertens.</title>
        <authorList>
            <person name="Danylec N."/>
            <person name="Stoll D.A."/>
            <person name="Dotsch A."/>
            <person name="Huch M."/>
        </authorList>
    </citation>
    <scope>NUCLEOTIDE SEQUENCE</scope>
    <source>
        <strain evidence="9">DSM 16107</strain>
    </source>
</reference>
<dbReference type="EMBL" id="QICC01000073">
    <property type="protein sequence ID" value="RNM40591.1"/>
    <property type="molecule type" value="Genomic_DNA"/>
</dbReference>
<dbReference type="NCBIfam" id="TIGR02495">
    <property type="entry name" value="NrdG2"/>
    <property type="match status" value="1"/>
</dbReference>